<dbReference type="OrthoDB" id="9815923at2"/>
<keyword evidence="2" id="KW-0808">Transferase</keyword>
<dbReference type="PANTHER" id="PTHR43630">
    <property type="entry name" value="POLY-BETA-1,6-N-ACETYL-D-GLUCOSAMINE SYNTHASE"/>
    <property type="match status" value="1"/>
</dbReference>
<dbReference type="SUPFAM" id="SSF48452">
    <property type="entry name" value="TPR-like"/>
    <property type="match status" value="1"/>
</dbReference>
<dbReference type="CDD" id="cd02511">
    <property type="entry name" value="Beta4Glucosyltransferase"/>
    <property type="match status" value="1"/>
</dbReference>
<dbReference type="Gene3D" id="3.90.550.10">
    <property type="entry name" value="Spore Coat Polysaccharide Biosynthesis Protein SpsA, Chain A"/>
    <property type="match status" value="1"/>
</dbReference>
<evidence type="ECO:0000313" key="3">
    <source>
        <dbReference type="Proteomes" id="UP000078572"/>
    </source>
</evidence>
<dbReference type="STRING" id="190721.ACS15_5113"/>
<dbReference type="InterPro" id="IPR011990">
    <property type="entry name" value="TPR-like_helical_dom_sf"/>
</dbReference>
<protein>
    <submittedName>
        <fullName evidence="2">Family 2 glycosyl transferase</fullName>
    </submittedName>
</protein>
<dbReference type="Gene3D" id="1.25.40.10">
    <property type="entry name" value="Tetratricopeptide repeat domain"/>
    <property type="match status" value="1"/>
</dbReference>
<dbReference type="RefSeq" id="WP_064808112.1">
    <property type="nucleotide sequence ID" value="NZ_CP016023.1"/>
</dbReference>
<evidence type="ECO:0000256" key="1">
    <source>
        <dbReference type="ARBA" id="ARBA00038494"/>
    </source>
</evidence>
<dbReference type="PANTHER" id="PTHR43630:SF2">
    <property type="entry name" value="GLYCOSYLTRANSFERASE"/>
    <property type="match status" value="1"/>
</dbReference>
<name>A0A192A5F4_9RALS</name>
<reference evidence="3" key="1">
    <citation type="submission" date="2016-06" db="EMBL/GenBank/DDBJ databases">
        <authorList>
            <person name="Xu Y."/>
            <person name="Nagy A."/>
            <person name="Yan X."/>
            <person name="Kim S.W."/>
            <person name="Haley B."/>
            <person name="Liu N.T."/>
            <person name="Nou X."/>
        </authorList>
    </citation>
    <scope>NUCLEOTIDE SEQUENCE [LARGE SCALE GENOMIC DNA]</scope>
    <source>
        <strain evidence="3">ATCC 49129</strain>
    </source>
</reference>
<dbReference type="AlphaFoldDB" id="A0A192A5F4"/>
<dbReference type="Pfam" id="PF00535">
    <property type="entry name" value="Glycos_transf_2"/>
    <property type="match status" value="1"/>
</dbReference>
<dbReference type="InterPro" id="IPR001173">
    <property type="entry name" value="Glyco_trans_2-like"/>
</dbReference>
<dbReference type="SUPFAM" id="SSF53448">
    <property type="entry name" value="Nucleotide-diphospho-sugar transferases"/>
    <property type="match status" value="1"/>
</dbReference>
<accession>A0A192A5F4</accession>
<comment type="similarity">
    <text evidence="1">Belongs to the glycosyltransferase 2 family. WaaE/KdtX subfamily.</text>
</comment>
<keyword evidence="3" id="KW-1185">Reference proteome</keyword>
<dbReference type="GO" id="GO:0016740">
    <property type="term" value="F:transferase activity"/>
    <property type="evidence" value="ECO:0007669"/>
    <property type="project" value="UniProtKB-KW"/>
</dbReference>
<dbReference type="EMBL" id="CP016023">
    <property type="protein sequence ID" value="ANJ75481.1"/>
    <property type="molecule type" value="Genomic_DNA"/>
</dbReference>
<dbReference type="InterPro" id="IPR029044">
    <property type="entry name" value="Nucleotide-diphossugar_trans"/>
</dbReference>
<organism evidence="2 3">
    <name type="scientific">Ralstonia insidiosa</name>
    <dbReference type="NCBI Taxonomy" id="190721"/>
    <lineage>
        <taxon>Bacteria</taxon>
        <taxon>Pseudomonadati</taxon>
        <taxon>Pseudomonadota</taxon>
        <taxon>Betaproteobacteria</taxon>
        <taxon>Burkholderiales</taxon>
        <taxon>Burkholderiaceae</taxon>
        <taxon>Ralstonia</taxon>
    </lineage>
</organism>
<sequence>MQSTPTKLALVVIARNEATCIERCLLSAKPFVDRMVVLDTGSTDDTIAIAQACGAHVSQMTWQNDFSAARNAALEAANADWNLVLDADEWLESGGEHLRALSNAKPVLGILCIKNDTDAADAASQLIAWLPRLLPRGVRYVGRIHEQPVSSLPAQRLSIVLRHDGYTAAKMQKKGERNTQLLLDELKHRPDDPYVLFQLGKEIELHQEDYARATDYYARAFALAPQDAPYRRGLALRYLYSLGKSDRLDEAMAHADTSIHAWPDFPDLCFALGLVLVDAAVKHPEHANTQWLPLAEQAFCRCLEIGDQAGMDGSVVGRGSFLAAQQLATVYQMQANVLARKSEQYLALSKQMQGAPAPREG</sequence>
<dbReference type="GeneID" id="61529028"/>
<dbReference type="Proteomes" id="UP000078572">
    <property type="component" value="Chromosome 2"/>
</dbReference>
<gene>
    <name evidence="2" type="ORF">A9Y76_23585</name>
</gene>
<proteinExistence type="inferred from homology"/>
<evidence type="ECO:0000313" key="2">
    <source>
        <dbReference type="EMBL" id="ANJ75481.1"/>
    </source>
</evidence>